<evidence type="ECO:0000313" key="6">
    <source>
        <dbReference type="Proteomes" id="UP000051581"/>
    </source>
</evidence>
<dbReference type="PATRIC" id="fig|1423808.3.peg.681"/>
<dbReference type="GO" id="GO:0005737">
    <property type="term" value="C:cytoplasm"/>
    <property type="evidence" value="ECO:0007669"/>
    <property type="project" value="UniProtKB-ARBA"/>
</dbReference>
<dbReference type="AlphaFoldDB" id="A0A0R1KX03"/>
<evidence type="ECO:0000256" key="2">
    <source>
        <dbReference type="ARBA" id="ARBA00023034"/>
    </source>
</evidence>
<keyword evidence="3" id="KW-0446">Lipid-binding</keyword>
<keyword evidence="2" id="KW-0333">Golgi apparatus</keyword>
<dbReference type="InterPro" id="IPR038261">
    <property type="entry name" value="GPP34-like_sf"/>
</dbReference>
<keyword evidence="6" id="KW-1185">Reference proteome</keyword>
<sequence length="215" mass="24173">MDGLTYTQEFVLCVLNQKPKVSAFKDRKVAACLLVSEIVELLRDGAMELTPANRMVIAPVTKSPNDYLTPITEDIKGSQPQSVSNYVRDTVLSIRRHKVTKIAQAACDDLVKAGYLEEDHKTYYDNQTVTDRILTQLYNDATAKKEPSEKNSMLAILLVNSGLIHQIFPKEEAQTVELRLKEVMKSDQYHLISDVTKKINKDLSAIIEAVSFAKK</sequence>
<dbReference type="GO" id="GO:0012505">
    <property type="term" value="C:endomembrane system"/>
    <property type="evidence" value="ECO:0007669"/>
    <property type="project" value="UniProtKB-ARBA"/>
</dbReference>
<dbReference type="InterPro" id="IPR008628">
    <property type="entry name" value="GPP34-like"/>
</dbReference>
<accession>A0A0R1KX03</accession>
<evidence type="ECO:0000256" key="4">
    <source>
        <dbReference type="ARBA" id="ARBA00023136"/>
    </source>
</evidence>
<reference evidence="5 6" key="1">
    <citation type="journal article" date="2015" name="Genome Announc.">
        <title>Expanding the biotechnology potential of lactobacilli through comparative genomics of 213 strains and associated genera.</title>
        <authorList>
            <person name="Sun Z."/>
            <person name="Harris H.M."/>
            <person name="McCann A."/>
            <person name="Guo C."/>
            <person name="Argimon S."/>
            <person name="Zhang W."/>
            <person name="Yang X."/>
            <person name="Jeffery I.B."/>
            <person name="Cooney J.C."/>
            <person name="Kagawa T.F."/>
            <person name="Liu W."/>
            <person name="Song Y."/>
            <person name="Salvetti E."/>
            <person name="Wrobel A."/>
            <person name="Rasinkangas P."/>
            <person name="Parkhill J."/>
            <person name="Rea M.C."/>
            <person name="O'Sullivan O."/>
            <person name="Ritari J."/>
            <person name="Douillard F.P."/>
            <person name="Paul Ross R."/>
            <person name="Yang R."/>
            <person name="Briner A.E."/>
            <person name="Felis G.E."/>
            <person name="de Vos W.M."/>
            <person name="Barrangou R."/>
            <person name="Klaenhammer T.R."/>
            <person name="Caufield P.W."/>
            <person name="Cui Y."/>
            <person name="Zhang H."/>
            <person name="O'Toole P.W."/>
        </authorList>
    </citation>
    <scope>NUCLEOTIDE SEQUENCE [LARGE SCALE GENOMIC DNA]</scope>
    <source>
        <strain evidence="5 6">DSM 19904</strain>
    </source>
</reference>
<proteinExistence type="predicted"/>
<name>A0A0R1KX03_9LACO</name>
<comment type="caution">
    <text evidence="5">The sequence shown here is derived from an EMBL/GenBank/DDBJ whole genome shotgun (WGS) entry which is preliminary data.</text>
</comment>
<evidence type="ECO:0008006" key="7">
    <source>
        <dbReference type="Google" id="ProtNLM"/>
    </source>
</evidence>
<evidence type="ECO:0000313" key="5">
    <source>
        <dbReference type="EMBL" id="KRK88028.1"/>
    </source>
</evidence>
<dbReference type="Proteomes" id="UP000051581">
    <property type="component" value="Unassembled WGS sequence"/>
</dbReference>
<dbReference type="Pfam" id="PF05719">
    <property type="entry name" value="GPP34"/>
    <property type="match status" value="1"/>
</dbReference>
<dbReference type="EMBL" id="AZEA01000013">
    <property type="protein sequence ID" value="KRK88028.1"/>
    <property type="molecule type" value="Genomic_DNA"/>
</dbReference>
<evidence type="ECO:0000256" key="3">
    <source>
        <dbReference type="ARBA" id="ARBA00023121"/>
    </source>
</evidence>
<organism evidence="5 6">
    <name type="scientific">Lentilactobacillus sunkii DSM 19904</name>
    <dbReference type="NCBI Taxonomy" id="1423808"/>
    <lineage>
        <taxon>Bacteria</taxon>
        <taxon>Bacillati</taxon>
        <taxon>Bacillota</taxon>
        <taxon>Bacilli</taxon>
        <taxon>Lactobacillales</taxon>
        <taxon>Lactobacillaceae</taxon>
        <taxon>Lentilactobacillus</taxon>
    </lineage>
</organism>
<evidence type="ECO:0000256" key="1">
    <source>
        <dbReference type="ARBA" id="ARBA00004255"/>
    </source>
</evidence>
<protein>
    <recommendedName>
        <fullName evidence="7">GPP34 family phosphoprotein</fullName>
    </recommendedName>
</protein>
<dbReference type="OrthoDB" id="2314846at2"/>
<dbReference type="Gene3D" id="1.10.3630.10">
    <property type="entry name" value="yeast vps74-n-term truncation variant domain like"/>
    <property type="match status" value="1"/>
</dbReference>
<comment type="subcellular location">
    <subcellularLocation>
        <location evidence="1">Golgi apparatus membrane</location>
        <topology evidence="1">Peripheral membrane protein</topology>
        <orientation evidence="1">Cytoplasmic side</orientation>
    </subcellularLocation>
</comment>
<gene>
    <name evidence="5" type="ORF">FD17_GL000677</name>
</gene>
<dbReference type="GO" id="GO:0070273">
    <property type="term" value="F:phosphatidylinositol-4-phosphate binding"/>
    <property type="evidence" value="ECO:0007669"/>
    <property type="project" value="InterPro"/>
</dbReference>
<dbReference type="RefSeq" id="WP_057825581.1">
    <property type="nucleotide sequence ID" value="NZ_AZEA01000013.1"/>
</dbReference>
<keyword evidence="4" id="KW-0472">Membrane</keyword>